<name>A0A1F6V623_9BACT</name>
<dbReference type="InterPro" id="IPR014942">
    <property type="entry name" value="AbiEii"/>
</dbReference>
<evidence type="ECO:0000313" key="2">
    <source>
        <dbReference type="Proteomes" id="UP000177370"/>
    </source>
</evidence>
<evidence type="ECO:0000313" key="1">
    <source>
        <dbReference type="EMBL" id="OGI65107.1"/>
    </source>
</evidence>
<dbReference type="EMBL" id="MFTP01000022">
    <property type="protein sequence ID" value="OGI65107.1"/>
    <property type="molecule type" value="Genomic_DNA"/>
</dbReference>
<sequence length="89" mass="10265">MVTGTKIDLKDIHFETLPQVTKNAFLHCINMKFFSSGKWYLAGGTALALQAGHRKSVDLDLYVKRLKNLYHRKMIQEGKNSLFCTSWFI</sequence>
<evidence type="ECO:0008006" key="3">
    <source>
        <dbReference type="Google" id="ProtNLM"/>
    </source>
</evidence>
<accession>A0A1F6V623</accession>
<dbReference type="AlphaFoldDB" id="A0A1F6V623"/>
<comment type="caution">
    <text evidence="1">The sequence shown here is derived from an EMBL/GenBank/DDBJ whole genome shotgun (WGS) entry which is preliminary data.</text>
</comment>
<dbReference type="Pfam" id="PF08843">
    <property type="entry name" value="AbiEii"/>
    <property type="match status" value="1"/>
</dbReference>
<protein>
    <recommendedName>
        <fullName evidence="3">Nucleotidyl transferase AbiEii/AbiGii toxin family protein</fullName>
    </recommendedName>
</protein>
<dbReference type="Proteomes" id="UP000177370">
    <property type="component" value="Unassembled WGS sequence"/>
</dbReference>
<proteinExistence type="predicted"/>
<reference evidence="1 2" key="1">
    <citation type="journal article" date="2016" name="Nat. Commun.">
        <title>Thousands of microbial genomes shed light on interconnected biogeochemical processes in an aquifer system.</title>
        <authorList>
            <person name="Anantharaman K."/>
            <person name="Brown C.T."/>
            <person name="Hug L.A."/>
            <person name="Sharon I."/>
            <person name="Castelle C.J."/>
            <person name="Probst A.J."/>
            <person name="Thomas B.C."/>
            <person name="Singh A."/>
            <person name="Wilkins M.J."/>
            <person name="Karaoz U."/>
            <person name="Brodie E.L."/>
            <person name="Williams K.H."/>
            <person name="Hubbard S.S."/>
            <person name="Banfield J.F."/>
        </authorList>
    </citation>
    <scope>NUCLEOTIDE SEQUENCE [LARGE SCALE GENOMIC DNA]</scope>
</reference>
<gene>
    <name evidence="1" type="ORF">A2647_04110</name>
</gene>
<organism evidence="1 2">
    <name type="scientific">Candidatus Nomurabacteria bacterium RIFCSPHIGHO2_01_FULL_40_24b</name>
    <dbReference type="NCBI Taxonomy" id="1801739"/>
    <lineage>
        <taxon>Bacteria</taxon>
        <taxon>Candidatus Nomuraibacteriota</taxon>
    </lineage>
</organism>